<dbReference type="InterPro" id="IPR023213">
    <property type="entry name" value="CAT-like_dom_sf"/>
</dbReference>
<evidence type="ECO:0000256" key="2">
    <source>
        <dbReference type="ARBA" id="ARBA00023315"/>
    </source>
</evidence>
<dbReference type="OrthoDB" id="1862401at2759"/>
<organism evidence="3 4">
    <name type="scientific">Kingdonia uniflora</name>
    <dbReference type="NCBI Taxonomy" id="39325"/>
    <lineage>
        <taxon>Eukaryota</taxon>
        <taxon>Viridiplantae</taxon>
        <taxon>Streptophyta</taxon>
        <taxon>Embryophyta</taxon>
        <taxon>Tracheophyta</taxon>
        <taxon>Spermatophyta</taxon>
        <taxon>Magnoliopsida</taxon>
        <taxon>Ranunculales</taxon>
        <taxon>Circaeasteraceae</taxon>
        <taxon>Kingdonia</taxon>
    </lineage>
</organism>
<gene>
    <name evidence="3" type="ORF">GIB67_026132</name>
</gene>
<keyword evidence="1" id="KW-0808">Transferase</keyword>
<evidence type="ECO:0000256" key="1">
    <source>
        <dbReference type="ARBA" id="ARBA00022679"/>
    </source>
</evidence>
<proteinExistence type="predicted"/>
<dbReference type="AlphaFoldDB" id="A0A7J7M358"/>
<dbReference type="PANTHER" id="PTHR31625">
    <property type="match status" value="1"/>
</dbReference>
<protein>
    <submittedName>
        <fullName evidence="3">Uncharacterized protein</fullName>
    </submittedName>
</protein>
<comment type="caution">
    <text evidence="3">The sequence shown here is derived from an EMBL/GenBank/DDBJ whole genome shotgun (WGS) entry which is preliminary data.</text>
</comment>
<dbReference type="InterPro" id="IPR051504">
    <property type="entry name" value="Plant_metabolite_acyltrans"/>
</dbReference>
<evidence type="ECO:0000313" key="4">
    <source>
        <dbReference type="Proteomes" id="UP000541444"/>
    </source>
</evidence>
<sequence>MEYPHTVKVLEQCQIAPPSGSVPQTSLSLTFLDLSVLALEPPIRSLAFYRLECSKTQFVHTILPDMKQSLALTLQHFFPLVGNLIWSPQSAMPEIIYRDGDSISFTAAESNFSFNHLCGNHPRDVNVFAPLTTHLLPRSSTTAAVQYPLLALRVTLFPNSGICVGMTFSHAAADGMSATHFTKIWALVCRNLGGKTTTLLSHSLPSFDRTTIVDPHGIETACLNFMKKINISQHSFILPTIPTDEVRDKVVATFIMDSQNIEKIKKFVLTKIFEKNKKKPSFNLTSVVVTSAYVWVCMIKALESDSSKENSRERLFIPADCRTRVDPALPVTYFGNCLVSCLATLNKNDLVGEDGLILAAEMIGKAIETTCTTVLDVAKNLLDNFASLASERFVGISGSPKLRAYDINFGWGKPEKIEIMSADDSCGYVVLSERGDNVDSGLEISVTLKKLEMDVFASVFHDTLNSMLNTASAIPL</sequence>
<name>A0A7J7M358_9MAGN</name>
<evidence type="ECO:0000313" key="3">
    <source>
        <dbReference type="EMBL" id="KAF6149276.1"/>
    </source>
</evidence>
<keyword evidence="4" id="KW-1185">Reference proteome</keyword>
<accession>A0A7J7M358</accession>
<dbReference type="Proteomes" id="UP000541444">
    <property type="component" value="Unassembled WGS sequence"/>
</dbReference>
<dbReference type="Gene3D" id="3.30.559.10">
    <property type="entry name" value="Chloramphenicol acetyltransferase-like domain"/>
    <property type="match status" value="2"/>
</dbReference>
<keyword evidence="2" id="KW-0012">Acyltransferase</keyword>
<dbReference type="GO" id="GO:0016747">
    <property type="term" value="F:acyltransferase activity, transferring groups other than amino-acyl groups"/>
    <property type="evidence" value="ECO:0007669"/>
    <property type="project" value="UniProtKB-ARBA"/>
</dbReference>
<dbReference type="EMBL" id="JACGCM010001798">
    <property type="protein sequence ID" value="KAF6149276.1"/>
    <property type="molecule type" value="Genomic_DNA"/>
</dbReference>
<reference evidence="3 4" key="1">
    <citation type="journal article" date="2020" name="IScience">
        <title>Genome Sequencing of the Endangered Kingdonia uniflora (Circaeasteraceae, Ranunculales) Reveals Potential Mechanisms of Evolutionary Specialization.</title>
        <authorList>
            <person name="Sun Y."/>
            <person name="Deng T."/>
            <person name="Zhang A."/>
            <person name="Moore M.J."/>
            <person name="Landis J.B."/>
            <person name="Lin N."/>
            <person name="Zhang H."/>
            <person name="Zhang X."/>
            <person name="Huang J."/>
            <person name="Zhang X."/>
            <person name="Sun H."/>
            <person name="Wang H."/>
        </authorList>
    </citation>
    <scope>NUCLEOTIDE SEQUENCE [LARGE SCALE GENOMIC DNA]</scope>
    <source>
        <strain evidence="3">TB1705</strain>
        <tissue evidence="3">Leaf</tissue>
    </source>
</reference>
<dbReference type="Pfam" id="PF02458">
    <property type="entry name" value="Transferase"/>
    <property type="match status" value="1"/>
</dbReference>